<organism evidence="2 3">
    <name type="scientific">Psychrosphaera ytuae</name>
    <dbReference type="NCBI Taxonomy" id="2820710"/>
    <lineage>
        <taxon>Bacteria</taxon>
        <taxon>Pseudomonadati</taxon>
        <taxon>Pseudomonadota</taxon>
        <taxon>Gammaproteobacteria</taxon>
        <taxon>Alteromonadales</taxon>
        <taxon>Pseudoalteromonadaceae</taxon>
        <taxon>Psychrosphaera</taxon>
    </lineage>
</organism>
<evidence type="ECO:0000259" key="1">
    <source>
        <dbReference type="Pfam" id="PF13480"/>
    </source>
</evidence>
<evidence type="ECO:0000313" key="2">
    <source>
        <dbReference type="EMBL" id="QTH63108.1"/>
    </source>
</evidence>
<sequence>MDEINVTAEVLSIEQFNLLEHDWNTLFAKSEQRFFLSWNWMGSWLSILPSQSRAMVVKAVVNNEIVGLAVFCHSNVRRHGFITSSQWHMHRAGVAELDQMWIEYNDVLCAKENQLAVRDAIIKYAINYFDFDELAVSMATSSRLSTKSSIPSHSFWVDSTAHPAFKINLSKPYKPSKNLHRQITKTEELLASNGGLSWSITSSQEEVFNILDLGKHWHQEKWRETPTPSGFDNAVFESFHHRLIEHNNDENKVVVVALSHQNKLIGFNYLLTDKHSVYFYLSSFMPVNDNRIKIGYFLHNKCIEWATEHNYQYYDFLAGESSYKQRFSDERYCLFDNILQKKKLSFYAERMLSKIKHKLVRK</sequence>
<dbReference type="KEGG" id="psym:J1N51_10170"/>
<dbReference type="InterPro" id="IPR016181">
    <property type="entry name" value="Acyl_CoA_acyltransferase"/>
</dbReference>
<protein>
    <submittedName>
        <fullName evidence="2">GNAT family N-acetyltransferase</fullName>
    </submittedName>
</protein>
<dbReference type="Gene3D" id="3.40.630.30">
    <property type="match status" value="1"/>
</dbReference>
<gene>
    <name evidence="2" type="ORF">J1N51_10170</name>
</gene>
<evidence type="ECO:0000313" key="3">
    <source>
        <dbReference type="Proteomes" id="UP000682739"/>
    </source>
</evidence>
<dbReference type="Proteomes" id="UP000682739">
    <property type="component" value="Chromosome"/>
</dbReference>
<dbReference type="InterPro" id="IPR038740">
    <property type="entry name" value="BioF2-like_GNAT_dom"/>
</dbReference>
<feature type="domain" description="BioF2-like acetyltransferase" evidence="1">
    <location>
        <begin position="179"/>
        <end position="325"/>
    </location>
</feature>
<dbReference type="Pfam" id="PF13480">
    <property type="entry name" value="Acetyltransf_6"/>
    <property type="match status" value="1"/>
</dbReference>
<name>A0A975DA13_9GAMM</name>
<reference evidence="2" key="1">
    <citation type="submission" date="2021-03" db="EMBL/GenBank/DDBJ databases">
        <title>Description of Psychrosphaera ytuae sp. nov. isolated from deep sea sediment of South China Sea.</title>
        <authorList>
            <person name="Zhang J."/>
            <person name="Xu X.-D."/>
        </authorList>
    </citation>
    <scope>NUCLEOTIDE SEQUENCE</scope>
    <source>
        <strain evidence="2">MTZ26</strain>
    </source>
</reference>
<accession>A0A975DA13</accession>
<proteinExistence type="predicted"/>
<keyword evidence="3" id="KW-1185">Reference proteome</keyword>
<dbReference type="AlphaFoldDB" id="A0A975DA13"/>
<dbReference type="RefSeq" id="WP_208831000.1">
    <property type="nucleotide sequence ID" value="NZ_CP072110.1"/>
</dbReference>
<dbReference type="EMBL" id="CP072110">
    <property type="protein sequence ID" value="QTH63108.1"/>
    <property type="molecule type" value="Genomic_DNA"/>
</dbReference>
<dbReference type="SUPFAM" id="SSF55729">
    <property type="entry name" value="Acyl-CoA N-acyltransferases (Nat)"/>
    <property type="match status" value="1"/>
</dbReference>